<accession>A0A328D9S0</accession>
<organism evidence="2 3">
    <name type="scientific">Cuscuta australis</name>
    <dbReference type="NCBI Taxonomy" id="267555"/>
    <lineage>
        <taxon>Eukaryota</taxon>
        <taxon>Viridiplantae</taxon>
        <taxon>Streptophyta</taxon>
        <taxon>Embryophyta</taxon>
        <taxon>Tracheophyta</taxon>
        <taxon>Spermatophyta</taxon>
        <taxon>Magnoliopsida</taxon>
        <taxon>eudicotyledons</taxon>
        <taxon>Gunneridae</taxon>
        <taxon>Pentapetalae</taxon>
        <taxon>asterids</taxon>
        <taxon>lamiids</taxon>
        <taxon>Solanales</taxon>
        <taxon>Convolvulaceae</taxon>
        <taxon>Cuscuteae</taxon>
        <taxon>Cuscuta</taxon>
        <taxon>Cuscuta subgen. Grammica</taxon>
        <taxon>Cuscuta sect. Cleistogrammica</taxon>
    </lineage>
</organism>
<evidence type="ECO:0000313" key="3">
    <source>
        <dbReference type="Proteomes" id="UP000249390"/>
    </source>
</evidence>
<sequence>MNARSAMYNRVENPNYLMAGPMFGGPLDPWNVGEKATVFLDSLLHLSKTRPRSRLEARDKCTLVALVSLLAVGNVARVMGDKTGLYVLGDTFWPSVSVFSNSACLCPLMLSPLSAMKNLLMARTHNKATAVLKKYMIFHHYFKVVLLYILIAPVLEYSLPNLLASYDYWIILGALELVKLVFYVYTGRLFTPKEDTPHTNIVISDEEEEAAARRFDDLERDFVTLYPKSLTK</sequence>
<dbReference type="GO" id="GO:0005794">
    <property type="term" value="C:Golgi apparatus"/>
    <property type="evidence" value="ECO:0007669"/>
    <property type="project" value="TreeGrafter"/>
</dbReference>
<feature type="transmembrane region" description="Helical" evidence="1">
    <location>
        <begin position="135"/>
        <end position="154"/>
    </location>
</feature>
<feature type="transmembrane region" description="Helical" evidence="1">
    <location>
        <begin position="92"/>
        <end position="114"/>
    </location>
</feature>
<dbReference type="Proteomes" id="UP000249390">
    <property type="component" value="Unassembled WGS sequence"/>
</dbReference>
<feature type="transmembrane region" description="Helical" evidence="1">
    <location>
        <begin position="61"/>
        <end position="80"/>
    </location>
</feature>
<feature type="transmembrane region" description="Helical" evidence="1">
    <location>
        <begin position="166"/>
        <end position="185"/>
    </location>
</feature>
<keyword evidence="1" id="KW-0812">Transmembrane</keyword>
<keyword evidence="3" id="KW-1185">Reference proteome</keyword>
<evidence type="ECO:0000313" key="2">
    <source>
        <dbReference type="EMBL" id="RAL41049.1"/>
    </source>
</evidence>
<dbReference type="InterPro" id="IPR009637">
    <property type="entry name" value="GPR107/GPR108-like"/>
</dbReference>
<dbReference type="GO" id="GO:0016020">
    <property type="term" value="C:membrane"/>
    <property type="evidence" value="ECO:0007669"/>
    <property type="project" value="InterPro"/>
</dbReference>
<name>A0A328D9S0_9ASTE</name>
<protein>
    <submittedName>
        <fullName evidence="2">Uncharacterized protein</fullName>
    </submittedName>
</protein>
<dbReference type="EMBL" id="NQVE01000192">
    <property type="protein sequence ID" value="RAL41049.1"/>
    <property type="molecule type" value="Genomic_DNA"/>
</dbReference>
<evidence type="ECO:0000256" key="1">
    <source>
        <dbReference type="SAM" id="Phobius"/>
    </source>
</evidence>
<dbReference type="PANTHER" id="PTHR21229:SF22">
    <property type="entry name" value="DBJ|BAA84809.1"/>
    <property type="match status" value="1"/>
</dbReference>
<keyword evidence="1" id="KW-1133">Transmembrane helix</keyword>
<gene>
    <name evidence="2" type="ORF">DM860_008747</name>
</gene>
<keyword evidence="1" id="KW-0472">Membrane</keyword>
<proteinExistence type="predicted"/>
<dbReference type="PANTHER" id="PTHR21229">
    <property type="entry name" value="LUNG SEVEN TRANSMEMBRANE RECEPTOR"/>
    <property type="match status" value="1"/>
</dbReference>
<comment type="caution">
    <text evidence="2">The sequence shown here is derived from an EMBL/GenBank/DDBJ whole genome shotgun (WGS) entry which is preliminary data.</text>
</comment>
<reference evidence="2 3" key="1">
    <citation type="submission" date="2018-06" db="EMBL/GenBank/DDBJ databases">
        <title>The Genome of Cuscuta australis (Dodder) Provides Insight into the Evolution of Plant Parasitism.</title>
        <authorList>
            <person name="Liu H."/>
        </authorList>
    </citation>
    <scope>NUCLEOTIDE SEQUENCE [LARGE SCALE GENOMIC DNA]</scope>
    <source>
        <strain evidence="3">cv. Yunnan</strain>
        <tissue evidence="2">Vines</tissue>
    </source>
</reference>
<dbReference type="AlphaFoldDB" id="A0A328D9S0"/>